<protein>
    <recommendedName>
        <fullName evidence="2">Glutaredoxin domain-containing protein</fullName>
    </recommendedName>
</protein>
<feature type="domain" description="Glutaredoxin" evidence="2">
    <location>
        <begin position="120"/>
        <end position="180"/>
    </location>
</feature>
<dbReference type="PROSITE" id="PS51354">
    <property type="entry name" value="GLUTAREDOXIN_2"/>
    <property type="match status" value="1"/>
</dbReference>
<proteinExistence type="predicted"/>
<evidence type="ECO:0000313" key="4">
    <source>
        <dbReference type="Proteomes" id="UP001214415"/>
    </source>
</evidence>
<dbReference type="Proteomes" id="UP001214415">
    <property type="component" value="Chromosome 4"/>
</dbReference>
<dbReference type="GO" id="GO:0005737">
    <property type="term" value="C:cytoplasm"/>
    <property type="evidence" value="ECO:0007669"/>
    <property type="project" value="TreeGrafter"/>
</dbReference>
<evidence type="ECO:0000313" key="3">
    <source>
        <dbReference type="EMBL" id="WFD23492.1"/>
    </source>
</evidence>
<dbReference type="GO" id="GO:0034599">
    <property type="term" value="P:cellular response to oxidative stress"/>
    <property type="evidence" value="ECO:0007669"/>
    <property type="project" value="TreeGrafter"/>
</dbReference>
<dbReference type="EMBL" id="CP119903">
    <property type="protein sequence ID" value="WFD23492.1"/>
    <property type="molecule type" value="Genomic_DNA"/>
</dbReference>
<dbReference type="Pfam" id="PF00462">
    <property type="entry name" value="Glutaredoxin"/>
    <property type="match status" value="1"/>
</dbReference>
<evidence type="ECO:0000256" key="1">
    <source>
        <dbReference type="SAM" id="MobiDB-lite"/>
    </source>
</evidence>
<dbReference type="InterPro" id="IPR002109">
    <property type="entry name" value="Glutaredoxin"/>
</dbReference>
<evidence type="ECO:0000259" key="2">
    <source>
        <dbReference type="Pfam" id="PF00462"/>
    </source>
</evidence>
<dbReference type="Gene3D" id="3.40.30.10">
    <property type="entry name" value="Glutaredoxin"/>
    <property type="match status" value="1"/>
</dbReference>
<dbReference type="InterPro" id="IPR014025">
    <property type="entry name" value="Glutaredoxin_subgr"/>
</dbReference>
<reference evidence="3" key="1">
    <citation type="submission" date="2023-03" db="EMBL/GenBank/DDBJ databases">
        <title>Mating type loci evolution in Malassezia.</title>
        <authorList>
            <person name="Coelho M.A."/>
        </authorList>
    </citation>
    <scope>NUCLEOTIDE SEQUENCE</scope>
    <source>
        <strain evidence="3">CBS 12830</strain>
    </source>
</reference>
<feature type="region of interest" description="Disordered" evidence="1">
    <location>
        <begin position="1"/>
        <end position="40"/>
    </location>
</feature>
<dbReference type="SUPFAM" id="SSF52833">
    <property type="entry name" value="Thioredoxin-like"/>
    <property type="match status" value="1"/>
</dbReference>
<accession>A0AAF0EK07</accession>
<keyword evidence="4" id="KW-1185">Reference proteome</keyword>
<sequence>MRPGLDPEIGELLRTTPGAIPGVPSPPGAPEGRNGEAYPSRRDMTTVLIEHLREPSFRVDESVWRSWAEWLEPGAWPHDAHVQFLTELKRMNNGDLTDVKRYLQSPIAWEMYHLQLEPLTVFSKSYCPYSRGAKQLLTDYHANFTAYEVDLRHDVSHLAPLLWALTDQRTFPKVITGSHLVGGFDTLQDLHDRGLLEGVLHGAGAL</sequence>
<dbReference type="PANTHER" id="PTHR45694">
    <property type="entry name" value="GLUTAREDOXIN 2"/>
    <property type="match status" value="1"/>
</dbReference>
<organism evidence="3 4">
    <name type="scientific">Malassezia equina</name>
    <dbReference type="NCBI Taxonomy" id="1381935"/>
    <lineage>
        <taxon>Eukaryota</taxon>
        <taxon>Fungi</taxon>
        <taxon>Dikarya</taxon>
        <taxon>Basidiomycota</taxon>
        <taxon>Ustilaginomycotina</taxon>
        <taxon>Malasseziomycetes</taxon>
        <taxon>Malasseziales</taxon>
        <taxon>Malasseziaceae</taxon>
        <taxon>Malassezia</taxon>
    </lineage>
</organism>
<dbReference type="AlphaFoldDB" id="A0AAF0EK07"/>
<dbReference type="PRINTS" id="PR00160">
    <property type="entry name" value="GLUTAREDOXIN"/>
</dbReference>
<dbReference type="PANTHER" id="PTHR45694:SF18">
    <property type="entry name" value="GLUTAREDOXIN-1-RELATED"/>
    <property type="match status" value="1"/>
</dbReference>
<name>A0AAF0EK07_9BASI</name>
<dbReference type="GO" id="GO:0005634">
    <property type="term" value="C:nucleus"/>
    <property type="evidence" value="ECO:0007669"/>
    <property type="project" value="TreeGrafter"/>
</dbReference>
<dbReference type="GO" id="GO:0015038">
    <property type="term" value="F:glutathione disulfide oxidoreductase activity"/>
    <property type="evidence" value="ECO:0007669"/>
    <property type="project" value="TreeGrafter"/>
</dbReference>
<gene>
    <name evidence="3" type="ORF">MEQU1_002183</name>
</gene>
<dbReference type="InterPro" id="IPR036249">
    <property type="entry name" value="Thioredoxin-like_sf"/>
</dbReference>